<dbReference type="EMBL" id="JABBWG010000061">
    <property type="protein sequence ID" value="KAG1804177.1"/>
    <property type="molecule type" value="Genomic_DNA"/>
</dbReference>
<evidence type="ECO:0000313" key="2">
    <source>
        <dbReference type="EMBL" id="KAG1804177.1"/>
    </source>
</evidence>
<dbReference type="Pfam" id="PF20209">
    <property type="entry name" value="DUF6570"/>
    <property type="match status" value="1"/>
</dbReference>
<reference evidence="2" key="1">
    <citation type="journal article" date="2020" name="New Phytol.">
        <title>Comparative genomics reveals dynamic genome evolution in host specialist ectomycorrhizal fungi.</title>
        <authorList>
            <person name="Lofgren L.A."/>
            <person name="Nguyen N.H."/>
            <person name="Vilgalys R."/>
            <person name="Ruytinx J."/>
            <person name="Liao H.L."/>
            <person name="Branco S."/>
            <person name="Kuo A."/>
            <person name="LaButti K."/>
            <person name="Lipzen A."/>
            <person name="Andreopoulos W."/>
            <person name="Pangilinan J."/>
            <person name="Riley R."/>
            <person name="Hundley H."/>
            <person name="Na H."/>
            <person name="Barry K."/>
            <person name="Grigoriev I.V."/>
            <person name="Stajich J.E."/>
            <person name="Kennedy P.G."/>
        </authorList>
    </citation>
    <scope>NUCLEOTIDE SEQUENCE</scope>
    <source>
        <strain evidence="2">MN1</strain>
    </source>
</reference>
<dbReference type="Proteomes" id="UP000807769">
    <property type="component" value="Unassembled WGS sequence"/>
</dbReference>
<name>A0A9P7DVT0_9AGAM</name>
<sequence>FVDDTLVICLSICSACCIALSKLDCILCFALANNLYCGELPGHFHDLAWVQEKICAIYCVTAHVTRLFQSSNSSQPRVFHGNTCAHDMNMVSTVLVLPHTPADVNGLLSIIFVGPGKFDPAKVGSVFHVCKQMIWQFLLWLKHHNRLYSSVALDLDILSLYPEDDVLPGLSDHVM</sequence>
<dbReference type="InterPro" id="IPR046700">
    <property type="entry name" value="DUF6570"/>
</dbReference>
<comment type="caution">
    <text evidence="2">The sequence shown here is derived from an EMBL/GenBank/DDBJ whole genome shotgun (WGS) entry which is preliminary data.</text>
</comment>
<accession>A0A9P7DVT0</accession>
<feature type="non-terminal residue" evidence="2">
    <location>
        <position position="175"/>
    </location>
</feature>
<evidence type="ECO:0000259" key="1">
    <source>
        <dbReference type="Pfam" id="PF20209"/>
    </source>
</evidence>
<gene>
    <name evidence="2" type="ORF">BJ212DRAFT_1252242</name>
</gene>
<dbReference type="GeneID" id="64623742"/>
<feature type="domain" description="DUF6570" evidence="1">
    <location>
        <begin position="27"/>
        <end position="157"/>
    </location>
</feature>
<organism evidence="2 3">
    <name type="scientific">Suillus subaureus</name>
    <dbReference type="NCBI Taxonomy" id="48587"/>
    <lineage>
        <taxon>Eukaryota</taxon>
        <taxon>Fungi</taxon>
        <taxon>Dikarya</taxon>
        <taxon>Basidiomycota</taxon>
        <taxon>Agaricomycotina</taxon>
        <taxon>Agaricomycetes</taxon>
        <taxon>Agaricomycetidae</taxon>
        <taxon>Boletales</taxon>
        <taxon>Suillineae</taxon>
        <taxon>Suillaceae</taxon>
        <taxon>Suillus</taxon>
    </lineage>
</organism>
<dbReference type="OrthoDB" id="3257061at2759"/>
<feature type="non-terminal residue" evidence="2">
    <location>
        <position position="1"/>
    </location>
</feature>
<dbReference type="RefSeq" id="XP_041186801.1">
    <property type="nucleotide sequence ID" value="XM_041329725.1"/>
</dbReference>
<dbReference type="AlphaFoldDB" id="A0A9P7DVT0"/>
<keyword evidence="3" id="KW-1185">Reference proteome</keyword>
<protein>
    <recommendedName>
        <fullName evidence="1">DUF6570 domain-containing protein</fullName>
    </recommendedName>
</protein>
<proteinExistence type="predicted"/>
<evidence type="ECO:0000313" key="3">
    <source>
        <dbReference type="Proteomes" id="UP000807769"/>
    </source>
</evidence>